<accession>A0A6D2I7P3</accession>
<proteinExistence type="predicted"/>
<reference evidence="1 3" key="1">
    <citation type="submission" date="2020-01" db="EMBL/GenBank/DDBJ databases">
        <authorList>
            <person name="Mishra B."/>
        </authorList>
    </citation>
    <scope>NUCLEOTIDE SEQUENCE [LARGE SCALE GENOMIC DNA]</scope>
</reference>
<evidence type="ECO:0000313" key="2">
    <source>
        <dbReference type="EMBL" id="CAA7045841.1"/>
    </source>
</evidence>
<organism evidence="1 3">
    <name type="scientific">Microthlaspi erraticum</name>
    <dbReference type="NCBI Taxonomy" id="1685480"/>
    <lineage>
        <taxon>Eukaryota</taxon>
        <taxon>Viridiplantae</taxon>
        <taxon>Streptophyta</taxon>
        <taxon>Embryophyta</taxon>
        <taxon>Tracheophyta</taxon>
        <taxon>Spermatophyta</taxon>
        <taxon>Magnoliopsida</taxon>
        <taxon>eudicotyledons</taxon>
        <taxon>Gunneridae</taxon>
        <taxon>Pentapetalae</taxon>
        <taxon>rosids</taxon>
        <taxon>malvids</taxon>
        <taxon>Brassicales</taxon>
        <taxon>Brassicaceae</taxon>
        <taxon>Coluteocarpeae</taxon>
        <taxon>Microthlaspi</taxon>
    </lineage>
</organism>
<evidence type="ECO:0000313" key="3">
    <source>
        <dbReference type="Proteomes" id="UP000467841"/>
    </source>
</evidence>
<dbReference type="Proteomes" id="UP000467841">
    <property type="component" value="Unassembled WGS sequence"/>
</dbReference>
<keyword evidence="3" id="KW-1185">Reference proteome</keyword>
<gene>
    <name evidence="1" type="ORF">MERR_LOCUS10964</name>
    <name evidence="2" type="ORF">MERR_LOCUS33076</name>
</gene>
<dbReference type="EMBL" id="CACVBM020000810">
    <property type="protein sequence ID" value="CAA7023729.1"/>
    <property type="molecule type" value="Genomic_DNA"/>
</dbReference>
<evidence type="ECO:0000313" key="1">
    <source>
        <dbReference type="EMBL" id="CAA7023729.1"/>
    </source>
</evidence>
<name>A0A6D2I7P3_9BRAS</name>
<protein>
    <submittedName>
        <fullName evidence="1">Uncharacterized protein</fullName>
    </submittedName>
</protein>
<dbReference type="EMBL" id="CACVBM020001329">
    <property type="protein sequence ID" value="CAA7045841.1"/>
    <property type="molecule type" value="Genomic_DNA"/>
</dbReference>
<sequence>MSEEKLIGHNYGVKSITKRKLIIEGDKKAVNTEIEILKDLSGVSNIVFDRSVNETSGTDEIMILNILKQATSKRKHQDLSFCCSDHTPRSKVR</sequence>
<dbReference type="AlphaFoldDB" id="A0A6D2I7P3"/>